<dbReference type="PANTHER" id="PTHR43585">
    <property type="entry name" value="FUMIPYRROLE BIOSYNTHESIS PROTEIN C"/>
    <property type="match status" value="1"/>
</dbReference>
<evidence type="ECO:0000259" key="5">
    <source>
        <dbReference type="PROSITE" id="PS50975"/>
    </source>
</evidence>
<dbReference type="GO" id="GO:0046872">
    <property type="term" value="F:metal ion binding"/>
    <property type="evidence" value="ECO:0007669"/>
    <property type="project" value="InterPro"/>
</dbReference>
<dbReference type="AlphaFoldDB" id="A0A1C3NR39"/>
<dbReference type="Gene3D" id="3.30.470.20">
    <property type="entry name" value="ATP-grasp fold, B domain"/>
    <property type="match status" value="1"/>
</dbReference>
<dbReference type="SMART" id="SM01209">
    <property type="entry name" value="GARS_A"/>
    <property type="match status" value="1"/>
</dbReference>
<dbReference type="RefSeq" id="WP_065470028.1">
    <property type="nucleotide sequence ID" value="NZ_FLTX01000067.1"/>
</dbReference>
<dbReference type="GO" id="GO:0005524">
    <property type="term" value="F:ATP binding"/>
    <property type="evidence" value="ECO:0007669"/>
    <property type="project" value="UniProtKB-UniRule"/>
</dbReference>
<gene>
    <name evidence="7" type="ORF">XBLMG947_3674</name>
    <name evidence="6" type="ORF">XbrCFBP1976_18415</name>
</gene>
<dbReference type="InterPro" id="IPR011761">
    <property type="entry name" value="ATP-grasp"/>
</dbReference>
<keyword evidence="3 4" id="KW-0067">ATP-binding</keyword>
<protein>
    <recommendedName>
        <fullName evidence="5">ATP-grasp domain-containing protein</fullName>
    </recommendedName>
</protein>
<name>A0A1C3NR39_9XANT</name>
<evidence type="ECO:0000313" key="9">
    <source>
        <dbReference type="Proteomes" id="UP000239710"/>
    </source>
</evidence>
<dbReference type="InterPro" id="IPR040570">
    <property type="entry name" value="LAL_C2"/>
</dbReference>
<accession>A0A1C3NR39</accession>
<keyword evidence="9" id="KW-1185">Reference proteome</keyword>
<reference evidence="7 8" key="1">
    <citation type="submission" date="2016-06" db="EMBL/GenBank/DDBJ databases">
        <authorList>
            <person name="Kjaerup R.B."/>
            <person name="Dalgaard T.S."/>
            <person name="Juul-Madsen H.R."/>
        </authorList>
    </citation>
    <scope>NUCLEOTIDE SEQUENCE [LARGE SCALE GENOMIC DNA]</scope>
    <source>
        <strain evidence="7">LMG947</strain>
    </source>
</reference>
<evidence type="ECO:0000313" key="8">
    <source>
        <dbReference type="Proteomes" id="UP000092503"/>
    </source>
</evidence>
<dbReference type="EMBL" id="MDCE01000035">
    <property type="protein sequence ID" value="PPV05201.1"/>
    <property type="molecule type" value="Genomic_DNA"/>
</dbReference>
<dbReference type="STRING" id="56449.XBLMG947_3674"/>
<dbReference type="PANTHER" id="PTHR43585:SF2">
    <property type="entry name" value="ATP-GRASP ENZYME FSQD"/>
    <property type="match status" value="1"/>
</dbReference>
<dbReference type="OrthoDB" id="9803907at2"/>
<evidence type="ECO:0000313" key="7">
    <source>
        <dbReference type="EMBL" id="SBV52873.1"/>
    </source>
</evidence>
<evidence type="ECO:0000256" key="3">
    <source>
        <dbReference type="ARBA" id="ARBA00022840"/>
    </source>
</evidence>
<dbReference type="EMBL" id="FLTX01000067">
    <property type="protein sequence ID" value="SBV52873.1"/>
    <property type="molecule type" value="Genomic_DNA"/>
</dbReference>
<organism evidence="7 8">
    <name type="scientific">Xanthomonas bromi</name>
    <dbReference type="NCBI Taxonomy" id="56449"/>
    <lineage>
        <taxon>Bacteria</taxon>
        <taxon>Pseudomonadati</taxon>
        <taxon>Pseudomonadota</taxon>
        <taxon>Gammaproteobacteria</taxon>
        <taxon>Lysobacterales</taxon>
        <taxon>Lysobacteraceae</taxon>
        <taxon>Xanthomonas</taxon>
    </lineage>
</organism>
<reference evidence="6 9" key="2">
    <citation type="submission" date="2016-08" db="EMBL/GenBank/DDBJ databases">
        <title>Evolution of the type three secretion system and type three effector repertoires in Xanthomonas.</title>
        <authorList>
            <person name="Merda D."/>
            <person name="Briand M."/>
            <person name="Bosis E."/>
            <person name="Rousseau C."/>
            <person name="Portier P."/>
            <person name="Jacques M.-A."/>
            <person name="Fischer-Le Saux M."/>
        </authorList>
    </citation>
    <scope>NUCLEOTIDE SEQUENCE [LARGE SCALE GENOMIC DNA]</scope>
    <source>
        <strain evidence="6 9">CFBP1976</strain>
    </source>
</reference>
<keyword evidence="2 4" id="KW-0547">Nucleotide-binding</keyword>
<dbReference type="Proteomes" id="UP000239710">
    <property type="component" value="Unassembled WGS sequence"/>
</dbReference>
<evidence type="ECO:0000256" key="1">
    <source>
        <dbReference type="ARBA" id="ARBA00022598"/>
    </source>
</evidence>
<feature type="domain" description="ATP-grasp" evidence="5">
    <location>
        <begin position="111"/>
        <end position="304"/>
    </location>
</feature>
<proteinExistence type="predicted"/>
<dbReference type="InterPro" id="IPR052032">
    <property type="entry name" value="ATP-dep_AA_Ligase"/>
</dbReference>
<evidence type="ECO:0000256" key="2">
    <source>
        <dbReference type="ARBA" id="ARBA00022741"/>
    </source>
</evidence>
<evidence type="ECO:0000313" key="6">
    <source>
        <dbReference type="EMBL" id="PPV05201.1"/>
    </source>
</evidence>
<dbReference type="GO" id="GO:0016874">
    <property type="term" value="F:ligase activity"/>
    <property type="evidence" value="ECO:0007669"/>
    <property type="project" value="UniProtKB-KW"/>
</dbReference>
<dbReference type="Pfam" id="PF18603">
    <property type="entry name" value="LAL_C2"/>
    <property type="match status" value="1"/>
</dbReference>
<dbReference type="Pfam" id="PF13535">
    <property type="entry name" value="ATP-grasp_4"/>
    <property type="match status" value="1"/>
</dbReference>
<keyword evidence="1" id="KW-0436">Ligase</keyword>
<sequence length="401" mass="43186">MKHILMVGRSREIFARSRGLDVRFSLILVGGASRTAEDLSGYQRVIVLPPDASVEEWLQCGQLINTFDPIDAIGGFTETAEKIAVDMAERLALPFHGRDVIHTTHDKFAMRERLRSLGIDDTASRIVAADDEASIREFAAEHGCPVVIKPLSARGSLGVSVVKSLEELPAALAWFRAWAGGQPVLVEKFLAGEEWSVEAFSEGGVHRIMCITRKFKSPQTCIETGHCLPAIFEEGARQRIHALVKSTLDAVGLQCGPSHTEVMMCAEGPRVIETHTRLGGDRIAEMIALLGGADPYQLWVRQVAGESVLPEVPVLDGSAFASIQFTSPSCEGVLDRIEGLEQAISMPGVVRADAMVAPGQRIGAVHDSFSRGASVLARASTAEEAVLRAQEAVAAINFIVS</sequence>
<evidence type="ECO:0000256" key="4">
    <source>
        <dbReference type="PROSITE-ProRule" id="PRU00409"/>
    </source>
</evidence>
<dbReference type="PROSITE" id="PS50975">
    <property type="entry name" value="ATP_GRASP"/>
    <property type="match status" value="1"/>
</dbReference>
<dbReference type="SUPFAM" id="SSF56059">
    <property type="entry name" value="Glutathione synthetase ATP-binding domain-like"/>
    <property type="match status" value="1"/>
</dbReference>
<dbReference type="Proteomes" id="UP000092503">
    <property type="component" value="Unassembled WGS sequence"/>
</dbReference>